<gene>
    <name evidence="8" type="primary">qseB_1</name>
    <name evidence="8" type="ORF">WG78_00865</name>
</gene>
<proteinExistence type="predicted"/>
<dbReference type="PATRIC" id="fig|857265.3.peg.182"/>
<dbReference type="SUPFAM" id="SSF52172">
    <property type="entry name" value="CheY-like"/>
    <property type="match status" value="1"/>
</dbReference>
<dbReference type="InterPro" id="IPR001867">
    <property type="entry name" value="OmpR/PhoB-type_DNA-bd"/>
</dbReference>
<dbReference type="GO" id="GO:0032993">
    <property type="term" value="C:protein-DNA complex"/>
    <property type="evidence" value="ECO:0007669"/>
    <property type="project" value="TreeGrafter"/>
</dbReference>
<dbReference type="CDD" id="cd17624">
    <property type="entry name" value="REC_OmpR_PmrA-like"/>
    <property type="match status" value="1"/>
</dbReference>
<dbReference type="AlphaFoldDB" id="A0A0N0XLF8"/>
<dbReference type="PROSITE" id="PS50110">
    <property type="entry name" value="RESPONSE_REGULATORY"/>
    <property type="match status" value="1"/>
</dbReference>
<dbReference type="InterPro" id="IPR011006">
    <property type="entry name" value="CheY-like_superfamily"/>
</dbReference>
<evidence type="ECO:0000256" key="1">
    <source>
        <dbReference type="ARBA" id="ARBA00023015"/>
    </source>
</evidence>
<dbReference type="InterPro" id="IPR036388">
    <property type="entry name" value="WH-like_DNA-bd_sf"/>
</dbReference>
<dbReference type="CDD" id="cd00383">
    <property type="entry name" value="trans_reg_C"/>
    <property type="match status" value="1"/>
</dbReference>
<reference evidence="8 9" key="1">
    <citation type="submission" date="2015-07" db="EMBL/GenBank/DDBJ databases">
        <title>Draft genome sequence of the Amantichitinum ursilacus IGB-41, a new chitin-degrading bacterium.</title>
        <authorList>
            <person name="Kirstahler P."/>
            <person name="Guenther M."/>
            <person name="Grumaz C."/>
            <person name="Rupp S."/>
            <person name="Zibek S."/>
            <person name="Sohn K."/>
        </authorList>
    </citation>
    <scope>NUCLEOTIDE SEQUENCE [LARGE SCALE GENOMIC DNA]</scope>
    <source>
        <strain evidence="8 9">IGB-41</strain>
    </source>
</reference>
<dbReference type="SMART" id="SM00448">
    <property type="entry name" value="REC"/>
    <property type="match status" value="1"/>
</dbReference>
<dbReference type="InterPro" id="IPR016032">
    <property type="entry name" value="Sig_transdc_resp-reg_C-effctor"/>
</dbReference>
<evidence type="ECO:0000256" key="5">
    <source>
        <dbReference type="PROSITE-ProRule" id="PRU01091"/>
    </source>
</evidence>
<dbReference type="Pfam" id="PF00072">
    <property type="entry name" value="Response_reg"/>
    <property type="match status" value="1"/>
</dbReference>
<sequence length="220" mass="24197">MRVLVVEDDRMIGEAVVQALKDAAYATDWVRDGESAMQALQASCYEVLLLDLGLPGRDGLQVLGWLRQRGDAVGVLIVSARDAVEDRIAGLDAGADDYILKPFEVGELLARMRAVARRQSGAGTPTLSNGALVLDLSTREATYAERTCRLSAREFSLLQALLIRPGAILSRQQLEDRIYGWNEEVESNVVEFVIHSLRKKLGSDVIKNVRGLGWMVDKNS</sequence>
<dbReference type="Gene3D" id="1.10.10.10">
    <property type="entry name" value="Winged helix-like DNA-binding domain superfamily/Winged helix DNA-binding domain"/>
    <property type="match status" value="1"/>
</dbReference>
<dbReference type="GO" id="GO:0000976">
    <property type="term" value="F:transcription cis-regulatory region binding"/>
    <property type="evidence" value="ECO:0007669"/>
    <property type="project" value="TreeGrafter"/>
</dbReference>
<evidence type="ECO:0000256" key="4">
    <source>
        <dbReference type="PROSITE-ProRule" id="PRU00169"/>
    </source>
</evidence>
<name>A0A0N0XLF8_9NEIS</name>
<dbReference type="Gene3D" id="6.10.250.690">
    <property type="match status" value="1"/>
</dbReference>
<feature type="DNA-binding region" description="OmpR/PhoB-type" evidence="5">
    <location>
        <begin position="124"/>
        <end position="218"/>
    </location>
</feature>
<dbReference type="SUPFAM" id="SSF46894">
    <property type="entry name" value="C-terminal effector domain of the bipartite response regulators"/>
    <property type="match status" value="1"/>
</dbReference>
<keyword evidence="4" id="KW-0597">Phosphoprotein</keyword>
<dbReference type="EMBL" id="LAQT01000001">
    <property type="protein sequence ID" value="KPC55165.1"/>
    <property type="molecule type" value="Genomic_DNA"/>
</dbReference>
<keyword evidence="1" id="KW-0805">Transcription regulation</keyword>
<dbReference type="InterPro" id="IPR039420">
    <property type="entry name" value="WalR-like"/>
</dbReference>
<comment type="caution">
    <text evidence="8">The sequence shown here is derived from an EMBL/GenBank/DDBJ whole genome shotgun (WGS) entry which is preliminary data.</text>
</comment>
<dbReference type="GO" id="GO:0005829">
    <property type="term" value="C:cytosol"/>
    <property type="evidence" value="ECO:0007669"/>
    <property type="project" value="TreeGrafter"/>
</dbReference>
<dbReference type="PANTHER" id="PTHR48111:SF67">
    <property type="entry name" value="TRANSCRIPTIONAL REGULATORY PROTEIN TCTD"/>
    <property type="match status" value="1"/>
</dbReference>
<dbReference type="InterPro" id="IPR001789">
    <property type="entry name" value="Sig_transdc_resp-reg_receiver"/>
</dbReference>
<dbReference type="Gene3D" id="3.40.50.2300">
    <property type="match status" value="1"/>
</dbReference>
<dbReference type="Proteomes" id="UP000037939">
    <property type="component" value="Unassembled WGS sequence"/>
</dbReference>
<dbReference type="STRING" id="857265.WG78_00865"/>
<evidence type="ECO:0000256" key="2">
    <source>
        <dbReference type="ARBA" id="ARBA00023125"/>
    </source>
</evidence>
<dbReference type="SMART" id="SM00862">
    <property type="entry name" value="Trans_reg_C"/>
    <property type="match status" value="1"/>
</dbReference>
<dbReference type="PROSITE" id="PS51755">
    <property type="entry name" value="OMPR_PHOB"/>
    <property type="match status" value="1"/>
</dbReference>
<keyword evidence="9" id="KW-1185">Reference proteome</keyword>
<dbReference type="GO" id="GO:0000156">
    <property type="term" value="F:phosphorelay response regulator activity"/>
    <property type="evidence" value="ECO:0007669"/>
    <property type="project" value="TreeGrafter"/>
</dbReference>
<evidence type="ECO:0000313" key="9">
    <source>
        <dbReference type="Proteomes" id="UP000037939"/>
    </source>
</evidence>
<dbReference type="OrthoDB" id="9802426at2"/>
<evidence type="ECO:0000259" key="6">
    <source>
        <dbReference type="PROSITE" id="PS50110"/>
    </source>
</evidence>
<dbReference type="PANTHER" id="PTHR48111">
    <property type="entry name" value="REGULATOR OF RPOS"/>
    <property type="match status" value="1"/>
</dbReference>
<dbReference type="Pfam" id="PF00486">
    <property type="entry name" value="Trans_reg_C"/>
    <property type="match status" value="1"/>
</dbReference>
<evidence type="ECO:0000313" key="8">
    <source>
        <dbReference type="EMBL" id="KPC55165.1"/>
    </source>
</evidence>
<protein>
    <submittedName>
        <fullName evidence="8">Transcriptional regulatory protein QseB</fullName>
    </submittedName>
</protein>
<dbReference type="RefSeq" id="WP_053936166.1">
    <property type="nucleotide sequence ID" value="NZ_LAQT01000001.1"/>
</dbReference>
<accession>A0A0N0XLF8</accession>
<dbReference type="GO" id="GO:0006355">
    <property type="term" value="P:regulation of DNA-templated transcription"/>
    <property type="evidence" value="ECO:0007669"/>
    <property type="project" value="InterPro"/>
</dbReference>
<keyword evidence="2 5" id="KW-0238">DNA-binding</keyword>
<keyword evidence="3" id="KW-0804">Transcription</keyword>
<organism evidence="8 9">
    <name type="scientific">Amantichitinum ursilacus</name>
    <dbReference type="NCBI Taxonomy" id="857265"/>
    <lineage>
        <taxon>Bacteria</taxon>
        <taxon>Pseudomonadati</taxon>
        <taxon>Pseudomonadota</taxon>
        <taxon>Betaproteobacteria</taxon>
        <taxon>Neisseriales</taxon>
        <taxon>Chitinibacteraceae</taxon>
        <taxon>Amantichitinum</taxon>
    </lineage>
</organism>
<evidence type="ECO:0000259" key="7">
    <source>
        <dbReference type="PROSITE" id="PS51755"/>
    </source>
</evidence>
<feature type="domain" description="OmpR/PhoB-type" evidence="7">
    <location>
        <begin position="124"/>
        <end position="218"/>
    </location>
</feature>
<evidence type="ECO:0000256" key="3">
    <source>
        <dbReference type="ARBA" id="ARBA00023163"/>
    </source>
</evidence>
<feature type="modified residue" description="4-aspartylphosphate" evidence="4">
    <location>
        <position position="51"/>
    </location>
</feature>
<feature type="domain" description="Response regulatory" evidence="6">
    <location>
        <begin position="2"/>
        <end position="116"/>
    </location>
</feature>